<feature type="transmembrane region" description="Helical" evidence="1">
    <location>
        <begin position="192"/>
        <end position="218"/>
    </location>
</feature>
<sequence length="219" mass="22590">MPRRRDTLARTLGDRLARLTRPGWARTTLARRIGAAALALAALVLLIRGDRDADEVSVVTAARDLTPGEVLTLADLKVTPTGAGAVPAGALRVPEEAVGHTVAGPARRGEALTDVRLLGPRLAEAAVGGPDARVVPIRLADPEVTDVLRVGDRVDVLTVGADRSTEPRIVASGATVVLVTAKESGRTTRERVVMLALPSAAATTVAAASLSGALAVTFR</sequence>
<keyword evidence="1" id="KW-0472">Membrane</keyword>
<evidence type="ECO:0000313" key="3">
    <source>
        <dbReference type="EMBL" id="TQF74043.1"/>
    </source>
</evidence>
<dbReference type="CDD" id="cd11614">
    <property type="entry name" value="SAF_CpaB_FlgA_like"/>
    <property type="match status" value="1"/>
</dbReference>
<protein>
    <submittedName>
        <fullName evidence="3">Flagellar biosynthesis protein FlgA</fullName>
    </submittedName>
</protein>
<dbReference type="OrthoDB" id="4808509at2"/>
<evidence type="ECO:0000313" key="4">
    <source>
        <dbReference type="Proteomes" id="UP000316256"/>
    </source>
</evidence>
<dbReference type="AlphaFoldDB" id="A0A541BNZ7"/>
<gene>
    <name evidence="3" type="ORF">FK531_05110</name>
</gene>
<evidence type="ECO:0000259" key="2">
    <source>
        <dbReference type="SMART" id="SM00858"/>
    </source>
</evidence>
<proteinExistence type="predicted"/>
<feature type="domain" description="SAF" evidence="2">
    <location>
        <begin position="56"/>
        <end position="118"/>
    </location>
</feature>
<keyword evidence="1" id="KW-0812">Transmembrane</keyword>
<dbReference type="InterPro" id="IPR013974">
    <property type="entry name" value="SAF"/>
</dbReference>
<dbReference type="EMBL" id="VIGH01000002">
    <property type="protein sequence ID" value="TQF74043.1"/>
    <property type="molecule type" value="Genomic_DNA"/>
</dbReference>
<keyword evidence="3" id="KW-0969">Cilium</keyword>
<dbReference type="SMART" id="SM00858">
    <property type="entry name" value="SAF"/>
    <property type="match status" value="1"/>
</dbReference>
<evidence type="ECO:0000256" key="1">
    <source>
        <dbReference type="SAM" id="Phobius"/>
    </source>
</evidence>
<name>A0A541BNZ7_9NOCA</name>
<keyword evidence="4" id="KW-1185">Reference proteome</keyword>
<reference evidence="3 4" key="1">
    <citation type="submission" date="2019-06" db="EMBL/GenBank/DDBJ databases">
        <title>Rhodococcus spaelei sp. nov., isolated from a cave.</title>
        <authorList>
            <person name="Lee S.D."/>
        </authorList>
    </citation>
    <scope>NUCLEOTIDE SEQUENCE [LARGE SCALE GENOMIC DNA]</scope>
    <source>
        <strain evidence="3 4">C9-5</strain>
    </source>
</reference>
<dbReference type="Proteomes" id="UP000316256">
    <property type="component" value="Unassembled WGS sequence"/>
</dbReference>
<dbReference type="Pfam" id="PF08666">
    <property type="entry name" value="SAF"/>
    <property type="match status" value="1"/>
</dbReference>
<keyword evidence="3" id="KW-0966">Cell projection</keyword>
<keyword evidence="1" id="KW-1133">Transmembrane helix</keyword>
<keyword evidence="3" id="KW-0282">Flagellum</keyword>
<comment type="caution">
    <text evidence="3">The sequence shown here is derived from an EMBL/GenBank/DDBJ whole genome shotgun (WGS) entry which is preliminary data.</text>
</comment>
<accession>A0A541BNZ7</accession>
<dbReference type="RefSeq" id="WP_142095797.1">
    <property type="nucleotide sequence ID" value="NZ_VIGH01000002.1"/>
</dbReference>
<organism evidence="3 4">
    <name type="scientific">Rhodococcus spelaei</name>
    <dbReference type="NCBI Taxonomy" id="2546320"/>
    <lineage>
        <taxon>Bacteria</taxon>
        <taxon>Bacillati</taxon>
        <taxon>Actinomycetota</taxon>
        <taxon>Actinomycetes</taxon>
        <taxon>Mycobacteriales</taxon>
        <taxon>Nocardiaceae</taxon>
        <taxon>Rhodococcus</taxon>
    </lineage>
</organism>